<organism evidence="4 5">
    <name type="scientific">Phyllosticta citriasiana</name>
    <dbReference type="NCBI Taxonomy" id="595635"/>
    <lineage>
        <taxon>Eukaryota</taxon>
        <taxon>Fungi</taxon>
        <taxon>Dikarya</taxon>
        <taxon>Ascomycota</taxon>
        <taxon>Pezizomycotina</taxon>
        <taxon>Dothideomycetes</taxon>
        <taxon>Dothideomycetes incertae sedis</taxon>
        <taxon>Botryosphaeriales</taxon>
        <taxon>Phyllostictaceae</taxon>
        <taxon>Phyllosticta</taxon>
    </lineage>
</organism>
<feature type="compositionally biased region" description="Pro residues" evidence="3">
    <location>
        <begin position="133"/>
        <end position="143"/>
    </location>
</feature>
<sequence length="168" mass="18304">MPSSCKDLRAALADCLQNSDCVMVQRNSAADCLRPPLVDTLPTRCQQLKKGYGECKRGMVDMRKRFRGNMPVALAKDSGVEDSVDTKENRGQLYAGRSLSDVVKASAGGRDDTQAGSERYKDVEPTTTAAAPPANPSPSPSPSLPQDKQQNPQPPSQPSEKKNSWWPW</sequence>
<protein>
    <submittedName>
        <fullName evidence="4">Cytochrome c oxidase assembly protein PET191-domain-containing protein</fullName>
    </submittedName>
</protein>
<dbReference type="Pfam" id="PF10203">
    <property type="entry name" value="Pet191_N"/>
    <property type="match status" value="1"/>
</dbReference>
<comment type="caution">
    <text evidence="4">The sequence shown here is derived from an EMBL/GenBank/DDBJ whole genome shotgun (WGS) entry which is preliminary data.</text>
</comment>
<dbReference type="PANTHER" id="PTHR28627">
    <property type="entry name" value="CYTOCHROME C OXIDASE ASSEMBLY FACTOR 5"/>
    <property type="match status" value="1"/>
</dbReference>
<feature type="compositionally biased region" description="Basic and acidic residues" evidence="3">
    <location>
        <begin position="109"/>
        <end position="124"/>
    </location>
</feature>
<evidence type="ECO:0000313" key="4">
    <source>
        <dbReference type="EMBL" id="KAK7515383.1"/>
    </source>
</evidence>
<feature type="compositionally biased region" description="Basic and acidic residues" evidence="3">
    <location>
        <begin position="159"/>
        <end position="168"/>
    </location>
</feature>
<gene>
    <name evidence="4" type="ORF">IWZ03DRAFT_202003</name>
</gene>
<evidence type="ECO:0000256" key="2">
    <source>
        <dbReference type="ARBA" id="ARBA00023157"/>
    </source>
</evidence>
<dbReference type="InterPro" id="IPR018793">
    <property type="entry name" value="Cyt_c_oxidase_assmbl_Pet191"/>
</dbReference>
<dbReference type="EMBL" id="JBBPHU010000007">
    <property type="protein sequence ID" value="KAK7515383.1"/>
    <property type="molecule type" value="Genomic_DNA"/>
</dbReference>
<name>A0ABR1KK19_9PEZI</name>
<comment type="similarity">
    <text evidence="1">Belongs to the PET191 family.</text>
</comment>
<proteinExistence type="inferred from homology"/>
<dbReference type="PANTHER" id="PTHR28627:SF1">
    <property type="entry name" value="CYTOCHROME C OXIDASE ASSEMBLY FACTOR 5"/>
    <property type="match status" value="1"/>
</dbReference>
<keyword evidence="2" id="KW-1015">Disulfide bond</keyword>
<dbReference type="Proteomes" id="UP001363622">
    <property type="component" value="Unassembled WGS sequence"/>
</dbReference>
<evidence type="ECO:0000256" key="1">
    <source>
        <dbReference type="ARBA" id="ARBA00007785"/>
    </source>
</evidence>
<evidence type="ECO:0000313" key="5">
    <source>
        <dbReference type="Proteomes" id="UP001363622"/>
    </source>
</evidence>
<reference evidence="4 5" key="1">
    <citation type="submission" date="2024-04" db="EMBL/GenBank/DDBJ databases">
        <title>Phyllosticta paracitricarpa is synonymous to the EU quarantine fungus P. citricarpa based on phylogenomic analyses.</title>
        <authorList>
            <consortium name="Lawrence Berkeley National Laboratory"/>
            <person name="Van Ingen-Buijs V.A."/>
            <person name="Van Westerhoven A.C."/>
            <person name="Haridas S."/>
            <person name="Skiadas P."/>
            <person name="Martin F."/>
            <person name="Groenewald J.Z."/>
            <person name="Crous P.W."/>
            <person name="Seidl M.F."/>
        </authorList>
    </citation>
    <scope>NUCLEOTIDE SEQUENCE [LARGE SCALE GENOMIC DNA]</scope>
    <source>
        <strain evidence="4 5">CBS 123371</strain>
    </source>
</reference>
<evidence type="ECO:0000256" key="3">
    <source>
        <dbReference type="SAM" id="MobiDB-lite"/>
    </source>
</evidence>
<accession>A0ABR1KK19</accession>
<feature type="region of interest" description="Disordered" evidence="3">
    <location>
        <begin position="73"/>
        <end position="168"/>
    </location>
</feature>
<keyword evidence="5" id="KW-1185">Reference proteome</keyword>